<keyword evidence="9" id="KW-1185">Reference proteome</keyword>
<dbReference type="GO" id="GO:0006355">
    <property type="term" value="P:regulation of DNA-templated transcription"/>
    <property type="evidence" value="ECO:0007669"/>
    <property type="project" value="InterPro"/>
</dbReference>
<dbReference type="Gene3D" id="1.10.10.10">
    <property type="entry name" value="Winged helix-like DNA-binding domain superfamily/Winged helix DNA-binding domain"/>
    <property type="match status" value="1"/>
</dbReference>
<dbReference type="InterPro" id="IPR036388">
    <property type="entry name" value="WH-like_DNA-bd_sf"/>
</dbReference>
<dbReference type="KEGG" id="ada:A5CPEGH6_19490"/>
<organism evidence="8 9">
    <name type="scientific">Alistipes dispar</name>
    <dbReference type="NCBI Taxonomy" id="2585119"/>
    <lineage>
        <taxon>Bacteria</taxon>
        <taxon>Pseudomonadati</taxon>
        <taxon>Bacteroidota</taxon>
        <taxon>Bacteroidia</taxon>
        <taxon>Bacteroidales</taxon>
        <taxon>Rikenellaceae</taxon>
        <taxon>Alistipes</taxon>
    </lineage>
</organism>
<dbReference type="SMART" id="SM00448">
    <property type="entry name" value="REC"/>
    <property type="match status" value="1"/>
</dbReference>
<dbReference type="GO" id="GO:0003677">
    <property type="term" value="F:DNA binding"/>
    <property type="evidence" value="ECO:0007669"/>
    <property type="project" value="UniProtKB-KW"/>
</dbReference>
<keyword evidence="4" id="KW-0804">Transcription</keyword>
<feature type="modified residue" description="4-aspartylphosphate" evidence="5">
    <location>
        <position position="62"/>
    </location>
</feature>
<keyword evidence="3 8" id="KW-0238">DNA-binding</keyword>
<dbReference type="PROSITE" id="PS00622">
    <property type="entry name" value="HTH_LUXR_1"/>
    <property type="match status" value="1"/>
</dbReference>
<dbReference type="CDD" id="cd06170">
    <property type="entry name" value="LuxR_C_like"/>
    <property type="match status" value="1"/>
</dbReference>
<dbReference type="SUPFAM" id="SSF52172">
    <property type="entry name" value="CheY-like"/>
    <property type="match status" value="1"/>
</dbReference>
<dbReference type="PANTHER" id="PTHR44688">
    <property type="entry name" value="DNA-BINDING TRANSCRIPTIONAL ACTIVATOR DEVR_DOSR"/>
    <property type="match status" value="1"/>
</dbReference>
<dbReference type="PRINTS" id="PR00038">
    <property type="entry name" value="HTHLUXR"/>
</dbReference>
<dbReference type="PROSITE" id="PS50110">
    <property type="entry name" value="RESPONSE_REGULATORY"/>
    <property type="match status" value="1"/>
</dbReference>
<evidence type="ECO:0000259" key="7">
    <source>
        <dbReference type="PROSITE" id="PS50110"/>
    </source>
</evidence>
<evidence type="ECO:0000256" key="3">
    <source>
        <dbReference type="ARBA" id="ARBA00023125"/>
    </source>
</evidence>
<dbReference type="AlphaFoldDB" id="A0A4Y1X1Y9"/>
<dbReference type="RefSeq" id="WP_141429491.1">
    <property type="nucleotide sequence ID" value="NZ_AP019736.1"/>
</dbReference>
<dbReference type="GO" id="GO:0000160">
    <property type="term" value="P:phosphorelay signal transduction system"/>
    <property type="evidence" value="ECO:0007669"/>
    <property type="project" value="InterPro"/>
</dbReference>
<dbReference type="CDD" id="cd17535">
    <property type="entry name" value="REC_NarL-like"/>
    <property type="match status" value="1"/>
</dbReference>
<sequence length="222" mass="24661">MTAAGHAEKLALLLVDDHELILLGIRQSLEREGTAGDLVAVRSAAEALQALRSRRFDLCVVDLELPDLPGFELIDAIRRQDPAARIVVNTMHNEIWTVNRLLQSGVQGVVMKDSDAGELARAVRAVAFGGRYFCPRFEQLRRRLLCGSGPDPLTRREQEVLERIAEGHSTAEIARRMSLSQNTVETYRKHLFAKLGARNSVDLTMRAVARGLIRADLSGREN</sequence>
<evidence type="ECO:0000259" key="6">
    <source>
        <dbReference type="PROSITE" id="PS50043"/>
    </source>
</evidence>
<keyword evidence="2" id="KW-0805">Transcription regulation</keyword>
<dbReference type="Gene3D" id="3.40.50.2300">
    <property type="match status" value="1"/>
</dbReference>
<dbReference type="OrthoDB" id="9797341at2"/>
<dbReference type="InterPro" id="IPR001789">
    <property type="entry name" value="Sig_transdc_resp-reg_receiver"/>
</dbReference>
<dbReference type="PANTHER" id="PTHR44688:SF16">
    <property type="entry name" value="DNA-BINDING TRANSCRIPTIONAL ACTIVATOR DEVR_DOSR"/>
    <property type="match status" value="1"/>
</dbReference>
<dbReference type="EMBL" id="AP019736">
    <property type="protein sequence ID" value="BBL07311.1"/>
    <property type="molecule type" value="Genomic_DNA"/>
</dbReference>
<dbReference type="SUPFAM" id="SSF46894">
    <property type="entry name" value="C-terminal effector domain of the bipartite response regulators"/>
    <property type="match status" value="1"/>
</dbReference>
<gene>
    <name evidence="8" type="ORF">A5CPEGH6_19490</name>
</gene>
<dbReference type="PROSITE" id="PS50043">
    <property type="entry name" value="HTH_LUXR_2"/>
    <property type="match status" value="1"/>
</dbReference>
<name>A0A4Y1X1Y9_9BACT</name>
<dbReference type="InterPro" id="IPR058245">
    <property type="entry name" value="NreC/VraR/RcsB-like_REC"/>
</dbReference>
<dbReference type="SMART" id="SM00421">
    <property type="entry name" value="HTH_LUXR"/>
    <property type="match status" value="1"/>
</dbReference>
<evidence type="ECO:0000256" key="2">
    <source>
        <dbReference type="ARBA" id="ARBA00023015"/>
    </source>
</evidence>
<dbReference type="GeneID" id="98673934"/>
<dbReference type="InterPro" id="IPR000792">
    <property type="entry name" value="Tscrpt_reg_LuxR_C"/>
</dbReference>
<reference evidence="9" key="1">
    <citation type="submission" date="2019-06" db="EMBL/GenBank/DDBJ databases">
        <title>Alistipes onderdonkii subsp. vulgaris subsp. nov., Alistipes dispar sp. nov. and Alistipes communis sp. nov., isolated from human faeces, and creation of Alistipes onderdonkii subsp. onderdonkii subsp. nov.</title>
        <authorList>
            <person name="Sakamoto M."/>
            <person name="Ikeyama N."/>
            <person name="Ogata Y."/>
            <person name="Suda W."/>
            <person name="Iino T."/>
            <person name="Hattori M."/>
            <person name="Ohkuma M."/>
        </authorList>
    </citation>
    <scope>NUCLEOTIDE SEQUENCE [LARGE SCALE GENOMIC DNA]</scope>
    <source>
        <strain evidence="9">5CPEGH6</strain>
    </source>
</reference>
<dbReference type="InterPro" id="IPR011006">
    <property type="entry name" value="CheY-like_superfamily"/>
</dbReference>
<protein>
    <submittedName>
        <fullName evidence="8">DNA-binding response regulator</fullName>
    </submittedName>
</protein>
<keyword evidence="1 5" id="KW-0597">Phosphoprotein</keyword>
<evidence type="ECO:0000256" key="4">
    <source>
        <dbReference type="ARBA" id="ARBA00023163"/>
    </source>
</evidence>
<evidence type="ECO:0000256" key="5">
    <source>
        <dbReference type="PROSITE-ProRule" id="PRU00169"/>
    </source>
</evidence>
<feature type="domain" description="Response regulatory" evidence="7">
    <location>
        <begin position="11"/>
        <end position="127"/>
    </location>
</feature>
<feature type="domain" description="HTH luxR-type" evidence="6">
    <location>
        <begin position="146"/>
        <end position="211"/>
    </location>
</feature>
<evidence type="ECO:0000313" key="9">
    <source>
        <dbReference type="Proteomes" id="UP000319374"/>
    </source>
</evidence>
<dbReference type="Proteomes" id="UP000319374">
    <property type="component" value="Chromosome"/>
</dbReference>
<dbReference type="Pfam" id="PF00072">
    <property type="entry name" value="Response_reg"/>
    <property type="match status" value="1"/>
</dbReference>
<evidence type="ECO:0000313" key="8">
    <source>
        <dbReference type="EMBL" id="BBL07311.1"/>
    </source>
</evidence>
<proteinExistence type="predicted"/>
<dbReference type="InterPro" id="IPR016032">
    <property type="entry name" value="Sig_transdc_resp-reg_C-effctor"/>
</dbReference>
<dbReference type="Pfam" id="PF00196">
    <property type="entry name" value="GerE"/>
    <property type="match status" value="1"/>
</dbReference>
<evidence type="ECO:0000256" key="1">
    <source>
        <dbReference type="ARBA" id="ARBA00022553"/>
    </source>
</evidence>
<accession>A0A4Y1X1Y9</accession>